<dbReference type="RefSeq" id="WP_167695023.1">
    <property type="nucleotide sequence ID" value="NZ_CP118181.1"/>
</dbReference>
<evidence type="ECO:0000313" key="2">
    <source>
        <dbReference type="Proteomes" id="UP000778951"/>
    </source>
</evidence>
<comment type="caution">
    <text evidence="1">The sequence shown here is derived from an EMBL/GenBank/DDBJ whole genome shotgun (WGS) entry which is preliminary data.</text>
</comment>
<dbReference type="AlphaFoldDB" id="A0A968GFK4"/>
<dbReference type="Proteomes" id="UP000778951">
    <property type="component" value="Unassembled WGS sequence"/>
</dbReference>
<organism evidence="1 2">
    <name type="scientific">Entomospira culicis</name>
    <dbReference type="NCBI Taxonomy" id="2719989"/>
    <lineage>
        <taxon>Bacteria</taxon>
        <taxon>Pseudomonadati</taxon>
        <taxon>Spirochaetota</taxon>
        <taxon>Spirochaetia</taxon>
        <taxon>Spirochaetales</taxon>
        <taxon>Spirochaetaceae</taxon>
        <taxon>Entomospira</taxon>
    </lineage>
</organism>
<proteinExistence type="predicted"/>
<sequence>MKKIFWLVMGMILVGCGAQSKREKAHYPFLGEPLAMSYLDFLALEEVDAERVEYLFADTQRVWFALPAHRWQGMDGALQGIYQPGGAFLADIRYVTTGMDFVDVLAKLQRIYQPISAHDYVMMDEAMYDGQWLALTIARFERRIADGQVALFVDDQYRMEVWNEAFFDPTASETPKTTILYRKKES</sequence>
<protein>
    <recommendedName>
        <fullName evidence="3">Lipoprotein</fullName>
    </recommendedName>
</protein>
<evidence type="ECO:0008006" key="3">
    <source>
        <dbReference type="Google" id="ProtNLM"/>
    </source>
</evidence>
<dbReference type="EMBL" id="JAATLM010000001">
    <property type="protein sequence ID" value="NIZ68911.1"/>
    <property type="molecule type" value="Genomic_DNA"/>
</dbReference>
<reference evidence="1" key="1">
    <citation type="submission" date="2020-03" db="EMBL/GenBank/DDBJ databases">
        <title>Spirochaetal bacteria isolated from arthropods constitute a novel genus Entomospira genus novum within the order Spirochaetales.</title>
        <authorList>
            <person name="Grana-Miraglia L."/>
            <person name="Sikutova S."/>
            <person name="Fingerle V."/>
            <person name="Sing A."/>
            <person name="Castillo-Ramirez S."/>
            <person name="Margos G."/>
            <person name="Rudolf I."/>
        </authorList>
    </citation>
    <scope>NUCLEOTIDE SEQUENCE</scope>
    <source>
        <strain evidence="1">BR149</strain>
    </source>
</reference>
<evidence type="ECO:0000313" key="1">
    <source>
        <dbReference type="EMBL" id="NIZ68911.1"/>
    </source>
</evidence>
<gene>
    <name evidence="1" type="ORF">HCT48_01575</name>
</gene>
<keyword evidence="2" id="KW-1185">Reference proteome</keyword>
<accession>A0A968GFK4</accession>
<dbReference type="PROSITE" id="PS51257">
    <property type="entry name" value="PROKAR_LIPOPROTEIN"/>
    <property type="match status" value="1"/>
</dbReference>
<name>A0A968GFK4_9SPIO</name>